<dbReference type="EMBL" id="VJMJ01000127">
    <property type="protein sequence ID" value="KAF0732974.1"/>
    <property type="molecule type" value="Genomic_DNA"/>
</dbReference>
<gene>
    <name evidence="1" type="ORF">Ae201684_010079</name>
</gene>
<reference evidence="1 2" key="1">
    <citation type="submission" date="2019-07" db="EMBL/GenBank/DDBJ databases">
        <title>Genomics analysis of Aphanomyces spp. identifies a new class of oomycete effector associated with host adaptation.</title>
        <authorList>
            <person name="Gaulin E."/>
        </authorList>
    </citation>
    <scope>NUCLEOTIDE SEQUENCE [LARGE SCALE GENOMIC DNA]</scope>
    <source>
        <strain evidence="1 2">ATCC 201684</strain>
    </source>
</reference>
<evidence type="ECO:0000313" key="1">
    <source>
        <dbReference type="EMBL" id="KAF0732974.1"/>
    </source>
</evidence>
<organism evidence="1 2">
    <name type="scientific">Aphanomyces euteiches</name>
    <dbReference type="NCBI Taxonomy" id="100861"/>
    <lineage>
        <taxon>Eukaryota</taxon>
        <taxon>Sar</taxon>
        <taxon>Stramenopiles</taxon>
        <taxon>Oomycota</taxon>
        <taxon>Saprolegniomycetes</taxon>
        <taxon>Saprolegniales</taxon>
        <taxon>Verrucalvaceae</taxon>
        <taxon>Aphanomyces</taxon>
    </lineage>
</organism>
<dbReference type="AlphaFoldDB" id="A0A6G0WZN2"/>
<dbReference type="Proteomes" id="UP000481153">
    <property type="component" value="Unassembled WGS sequence"/>
</dbReference>
<sequence length="120" mass="13591">MKCRFTVNAVGNVWPTSNRGLSNRTWNDKDTRRHDLLVGSTTSHFAASFPRQHKHDNESDTRSSRHLLESNHVHSKAKQKQSWRSCSTSNMFVSWVVYLEIATLSGLSSSAHQAHDQASL</sequence>
<accession>A0A6G0WZN2</accession>
<evidence type="ECO:0000313" key="2">
    <source>
        <dbReference type="Proteomes" id="UP000481153"/>
    </source>
</evidence>
<proteinExistence type="predicted"/>
<keyword evidence="2" id="KW-1185">Reference proteome</keyword>
<comment type="caution">
    <text evidence="1">The sequence shown here is derived from an EMBL/GenBank/DDBJ whole genome shotgun (WGS) entry which is preliminary data.</text>
</comment>
<name>A0A6G0WZN2_9STRA</name>
<protein>
    <submittedName>
        <fullName evidence="1">Uncharacterized protein</fullName>
    </submittedName>
</protein>